<dbReference type="AlphaFoldDB" id="A0A6A5Z4R9"/>
<evidence type="ECO:0000313" key="2">
    <source>
        <dbReference type="Proteomes" id="UP000799770"/>
    </source>
</evidence>
<feature type="non-terminal residue" evidence="1">
    <location>
        <position position="254"/>
    </location>
</feature>
<name>A0A6A5Z4R9_9PLEO</name>
<proteinExistence type="predicted"/>
<protein>
    <submittedName>
        <fullName evidence="1">Uncharacterized protein</fullName>
    </submittedName>
</protein>
<reference evidence="1" key="1">
    <citation type="journal article" date="2020" name="Stud. Mycol.">
        <title>101 Dothideomycetes genomes: a test case for predicting lifestyles and emergence of pathogens.</title>
        <authorList>
            <person name="Haridas S."/>
            <person name="Albert R."/>
            <person name="Binder M."/>
            <person name="Bloem J."/>
            <person name="Labutti K."/>
            <person name="Salamov A."/>
            <person name="Andreopoulos B."/>
            <person name="Baker S."/>
            <person name="Barry K."/>
            <person name="Bills G."/>
            <person name="Bluhm B."/>
            <person name="Cannon C."/>
            <person name="Castanera R."/>
            <person name="Culley D."/>
            <person name="Daum C."/>
            <person name="Ezra D."/>
            <person name="Gonzalez J."/>
            <person name="Henrissat B."/>
            <person name="Kuo A."/>
            <person name="Liang C."/>
            <person name="Lipzen A."/>
            <person name="Lutzoni F."/>
            <person name="Magnuson J."/>
            <person name="Mondo S."/>
            <person name="Nolan M."/>
            <person name="Ohm R."/>
            <person name="Pangilinan J."/>
            <person name="Park H.-J."/>
            <person name="Ramirez L."/>
            <person name="Alfaro M."/>
            <person name="Sun H."/>
            <person name="Tritt A."/>
            <person name="Yoshinaga Y."/>
            <person name="Zwiers L.-H."/>
            <person name="Turgeon B."/>
            <person name="Goodwin S."/>
            <person name="Spatafora J."/>
            <person name="Crous P."/>
            <person name="Grigoriev I."/>
        </authorList>
    </citation>
    <scope>NUCLEOTIDE SEQUENCE</scope>
    <source>
        <strain evidence="1">CBS 627.86</strain>
    </source>
</reference>
<dbReference type="EMBL" id="ML977327">
    <property type="protein sequence ID" value="KAF2113887.1"/>
    <property type="molecule type" value="Genomic_DNA"/>
</dbReference>
<sequence>SNVLPDRLYRLFYETSATLCCFVSKDTHTKHREKPELKLEHGNAFQALGQFNPTRDLTKDRIVRHLVWNRKSDPSSFISAFNHIDHARRRADFHYRQSQRIGQRVSVAEIDSTGLIAATVHRTIKETTRIFRDGKLKSKTEKSRDIQIPIWVRENARPSDHSPITKKQLIASGADIWLSITELRHSDLRIGYGKGHDYEWLAGGSIPSTRILRVMPYDGRTLHERPGSPGSGFVKSLDSPLPWTFDWEAKMWQL</sequence>
<evidence type="ECO:0000313" key="1">
    <source>
        <dbReference type="EMBL" id="KAF2113887.1"/>
    </source>
</evidence>
<gene>
    <name evidence="1" type="ORF">BDV96DRAFT_460289</name>
</gene>
<organism evidence="1 2">
    <name type="scientific">Lophiotrema nucula</name>
    <dbReference type="NCBI Taxonomy" id="690887"/>
    <lineage>
        <taxon>Eukaryota</taxon>
        <taxon>Fungi</taxon>
        <taxon>Dikarya</taxon>
        <taxon>Ascomycota</taxon>
        <taxon>Pezizomycotina</taxon>
        <taxon>Dothideomycetes</taxon>
        <taxon>Pleosporomycetidae</taxon>
        <taxon>Pleosporales</taxon>
        <taxon>Lophiotremataceae</taxon>
        <taxon>Lophiotrema</taxon>
    </lineage>
</organism>
<dbReference type="Proteomes" id="UP000799770">
    <property type="component" value="Unassembled WGS sequence"/>
</dbReference>
<feature type="non-terminal residue" evidence="1">
    <location>
        <position position="1"/>
    </location>
</feature>
<dbReference type="OrthoDB" id="5429427at2759"/>
<accession>A0A6A5Z4R9</accession>
<keyword evidence="2" id="KW-1185">Reference proteome</keyword>